<gene>
    <name evidence="1" type="ORF">METZ01_LOCUS300534</name>
</gene>
<reference evidence="1" key="1">
    <citation type="submission" date="2018-05" db="EMBL/GenBank/DDBJ databases">
        <authorList>
            <person name="Lanie J.A."/>
            <person name="Ng W.-L."/>
            <person name="Kazmierczak K.M."/>
            <person name="Andrzejewski T.M."/>
            <person name="Davidsen T.M."/>
            <person name="Wayne K.J."/>
            <person name="Tettelin H."/>
            <person name="Glass J.I."/>
            <person name="Rusch D."/>
            <person name="Podicherti R."/>
            <person name="Tsui H.-C.T."/>
            <person name="Winkler M.E."/>
        </authorList>
    </citation>
    <scope>NUCLEOTIDE SEQUENCE</scope>
</reference>
<dbReference type="EMBL" id="UINC01093334">
    <property type="protein sequence ID" value="SVC47680.1"/>
    <property type="molecule type" value="Genomic_DNA"/>
</dbReference>
<organism evidence="1">
    <name type="scientific">marine metagenome</name>
    <dbReference type="NCBI Taxonomy" id="408172"/>
    <lineage>
        <taxon>unclassified sequences</taxon>
        <taxon>metagenomes</taxon>
        <taxon>ecological metagenomes</taxon>
    </lineage>
</organism>
<evidence type="ECO:0000313" key="1">
    <source>
        <dbReference type="EMBL" id="SVC47680.1"/>
    </source>
</evidence>
<feature type="non-terminal residue" evidence="1">
    <location>
        <position position="132"/>
    </location>
</feature>
<dbReference type="Pfam" id="PF13031">
    <property type="entry name" value="DUF3892"/>
    <property type="match status" value="1"/>
</dbReference>
<proteinExistence type="predicted"/>
<name>A0A382MGB1_9ZZZZ</name>
<protein>
    <recommendedName>
        <fullName evidence="2">DUF3892 domain-containing protein</fullName>
    </recommendedName>
</protein>
<accession>A0A382MGB1</accession>
<evidence type="ECO:0008006" key="2">
    <source>
        <dbReference type="Google" id="ProtNLM"/>
    </source>
</evidence>
<dbReference type="InterPro" id="IPR024997">
    <property type="entry name" value="DUF3892"/>
</dbReference>
<dbReference type="AlphaFoldDB" id="A0A382MGB1"/>
<sequence length="132" mass="14902">MAKWADYLISEVSYGTNNLITKIKQHHDNGKTISQGEVIDRDTLTNNLGHGAKYMTVYSTLSRFKIGKNVKYFRAFEGHYIRIDNNKVNHDNLGDLPELGESHILQIMNKPDVEPEVTVDATPEVTVDATPE</sequence>